<dbReference type="EMBL" id="JAUTXU010000136">
    <property type="protein sequence ID" value="KAK3704719.1"/>
    <property type="molecule type" value="Genomic_DNA"/>
</dbReference>
<dbReference type="Proteomes" id="UP001281147">
    <property type="component" value="Unassembled WGS sequence"/>
</dbReference>
<accession>A0ACC3MX76</accession>
<sequence length="614" mass="66568">MGPPKDRLQASEEEYPLQSNEETTQQPEPSLRAVKPQSAIPLFFVVFAIFAYRQDGTALELEEKQNLLAIAQYGPTIFPIIFAAIIGRLLQSIAAALLELGSTVGTIECLLGGRTVSSAATLPLSLRFAHPAMLMLFFLWALSPLGGQAALRVVGPASVTTNSTSTISYLDLATSHFALYASSAQGGFDNIMLSAFNAALSSPGESKNSKGPDDEGWFNVRESDSTAYSALAGLPFIGVPAVGETFFSVESSYMYPNCPVNVETPDESPLVYIQNTPKNVSDGILGNGFYFSFPLDNLHNASSTRPLVTRMRSYTSSVSTEAPSAWDSTDASMSTEATATSGWILTDASCTITTTYVETQFSCKGTNCSPQAIRYSTLPHFSGNLTALDGIFYANATLEGADALTQLIFFKHLVSATTPSLNYPSPLEYYFLNPASPYSWELGTFSYVIGLIGDVLFSQRLGQLLNTLWIDGVAPFAVTGNFTQRAVAEIGVRTVDGTVSETQLLLRCHSRWLAILILTSLAMILAGIVAAVLDFYRLGPDVLGGFSLALRENRYVRTPMESSMEDERDMARRLRRVKVRLGDVKPEAEVGHVSIATTSPSQPALRLRSTRFYQ</sequence>
<evidence type="ECO:0000313" key="2">
    <source>
        <dbReference type="Proteomes" id="UP001281147"/>
    </source>
</evidence>
<gene>
    <name evidence="1" type="ORF">LTR37_013693</name>
</gene>
<keyword evidence="2" id="KW-1185">Reference proteome</keyword>
<evidence type="ECO:0000313" key="1">
    <source>
        <dbReference type="EMBL" id="KAK3704719.1"/>
    </source>
</evidence>
<reference evidence="1" key="1">
    <citation type="submission" date="2023-07" db="EMBL/GenBank/DDBJ databases">
        <title>Black Yeasts Isolated from many extreme environments.</title>
        <authorList>
            <person name="Coleine C."/>
            <person name="Stajich J.E."/>
            <person name="Selbmann L."/>
        </authorList>
    </citation>
    <scope>NUCLEOTIDE SEQUENCE</scope>
    <source>
        <strain evidence="1">CCFEE 5714</strain>
    </source>
</reference>
<name>A0ACC3MX76_9PEZI</name>
<organism evidence="1 2">
    <name type="scientific">Vermiconidia calcicola</name>
    <dbReference type="NCBI Taxonomy" id="1690605"/>
    <lineage>
        <taxon>Eukaryota</taxon>
        <taxon>Fungi</taxon>
        <taxon>Dikarya</taxon>
        <taxon>Ascomycota</taxon>
        <taxon>Pezizomycotina</taxon>
        <taxon>Dothideomycetes</taxon>
        <taxon>Dothideomycetidae</taxon>
        <taxon>Mycosphaerellales</taxon>
        <taxon>Extremaceae</taxon>
        <taxon>Vermiconidia</taxon>
    </lineage>
</organism>
<comment type="caution">
    <text evidence="1">The sequence shown here is derived from an EMBL/GenBank/DDBJ whole genome shotgun (WGS) entry which is preliminary data.</text>
</comment>
<protein>
    <submittedName>
        <fullName evidence="1">Uncharacterized protein</fullName>
    </submittedName>
</protein>
<proteinExistence type="predicted"/>